<dbReference type="GO" id="GO:0000731">
    <property type="term" value="P:DNA synthesis involved in DNA repair"/>
    <property type="evidence" value="ECO:0007669"/>
    <property type="project" value="TreeGrafter"/>
</dbReference>
<reference evidence="2 3" key="1">
    <citation type="submission" date="2020-05" db="EMBL/GenBank/DDBJ databases">
        <title>Complete genome sequencing of Campylobacter and Arcobacter type strains.</title>
        <authorList>
            <person name="Miller W.G."/>
            <person name="Yee E."/>
        </authorList>
    </citation>
    <scope>NUCLEOTIDE SEQUENCE [LARGE SCALE GENOMIC DNA]</scope>
    <source>
        <strain evidence="2 3">LMG 26156</strain>
    </source>
</reference>
<evidence type="ECO:0000313" key="3">
    <source>
        <dbReference type="Proteomes" id="UP000503482"/>
    </source>
</evidence>
<dbReference type="KEGG" id="avp:AVENP_1208"/>
<dbReference type="EMBL" id="CP053840">
    <property type="protein sequence ID" value="QKF66763.1"/>
    <property type="molecule type" value="Genomic_DNA"/>
</dbReference>
<dbReference type="Pfam" id="PF13175">
    <property type="entry name" value="AAA_15"/>
    <property type="match status" value="1"/>
</dbReference>
<protein>
    <submittedName>
        <fullName evidence="2">Nucleotidyltransferase, AbiEii toxin family</fullName>
    </submittedName>
</protein>
<proteinExistence type="predicted"/>
<dbReference type="Proteomes" id="UP000503482">
    <property type="component" value="Chromosome"/>
</dbReference>
<evidence type="ECO:0000259" key="1">
    <source>
        <dbReference type="Pfam" id="PF13175"/>
    </source>
</evidence>
<sequence>MKISHLVIKNFKQFKDLSLDLTYPKGHENEGQPLNKICIIGQSGTGKTNLLDIIKKSVIDFSNNQTSYKPFNEFVGQSTDDKYITNTFVTKSNIEVKALFTKDKSQIDFQKKNDLELFSSFEKNYFVGTKDYSSFNKIVENKEIDTQKMTSSDKALLDKLTSAKAELILNSLSSNKMAEFYKNATTIGRWGGYNKFLEKSDDEKLRDINSAINDLESKYQNNDTIEHSLKKLKAQNFIDKYVININDENENIWEIMKSKIEDYQNLRSQYNDLLTSKLLEDDRYSKENYRQDILDWESKNENLLEKISFVLNDILKYFNLELTKIDENQKNYNGLIFKDLSNGNIIDYENLSTGTKNLISTFIPLKTYAPKDSILLIDEPENSFYPNIQKLLTNLYMEAGENNQIIFATHSPIIASNFEPWEVVELKFDKNNQIYREVYFEGENHINNYFVDPRMLTWTGILTEVFDLSEDSNFSFREKKLMEYATFKAEIKVLQDEKEKELKFIELKKISKILGLKN</sequence>
<evidence type="ECO:0000313" key="2">
    <source>
        <dbReference type="EMBL" id="QKF66763.1"/>
    </source>
</evidence>
<feature type="domain" description="Endonuclease GajA/Old nuclease/RecF-like AAA" evidence="1">
    <location>
        <begin position="1"/>
        <end position="415"/>
    </location>
</feature>
<dbReference type="PANTHER" id="PTHR32182:SF22">
    <property type="entry name" value="ATP-DEPENDENT ENDONUCLEASE, OLD FAMILY-RELATED"/>
    <property type="match status" value="1"/>
</dbReference>
<name>A0AAE7B7F1_9BACT</name>
<dbReference type="InterPro" id="IPR027417">
    <property type="entry name" value="P-loop_NTPase"/>
</dbReference>
<accession>A0AAE7B7F1</accession>
<dbReference type="PANTHER" id="PTHR32182">
    <property type="entry name" value="DNA REPLICATION AND REPAIR PROTEIN RECF"/>
    <property type="match status" value="1"/>
</dbReference>
<dbReference type="AlphaFoldDB" id="A0AAE7B7F1"/>
<dbReference type="Gene3D" id="3.40.50.300">
    <property type="entry name" value="P-loop containing nucleotide triphosphate hydrolases"/>
    <property type="match status" value="2"/>
</dbReference>
<gene>
    <name evidence="2" type="ORF">AVENP_1208</name>
</gene>
<keyword evidence="3" id="KW-1185">Reference proteome</keyword>
<dbReference type="GO" id="GO:0006302">
    <property type="term" value="P:double-strand break repair"/>
    <property type="evidence" value="ECO:0007669"/>
    <property type="project" value="TreeGrafter"/>
</dbReference>
<dbReference type="RefSeq" id="WP_128358672.1">
    <property type="nucleotide sequence ID" value="NZ_CP053840.1"/>
</dbReference>
<dbReference type="InterPro" id="IPR041685">
    <property type="entry name" value="AAA_GajA/Old/RecF-like"/>
</dbReference>
<dbReference type="SUPFAM" id="SSF52540">
    <property type="entry name" value="P-loop containing nucleoside triphosphate hydrolases"/>
    <property type="match status" value="1"/>
</dbReference>
<organism evidence="2 3">
    <name type="scientific">Arcobacter venerupis</name>
    <dbReference type="NCBI Taxonomy" id="1054033"/>
    <lineage>
        <taxon>Bacteria</taxon>
        <taxon>Pseudomonadati</taxon>
        <taxon>Campylobacterota</taxon>
        <taxon>Epsilonproteobacteria</taxon>
        <taxon>Campylobacterales</taxon>
        <taxon>Arcobacteraceae</taxon>
        <taxon>Arcobacter</taxon>
    </lineage>
</organism>